<reference evidence="6 7" key="1">
    <citation type="journal article" date="2003" name="J. Bacteriol.">
        <title>Complete genome sequence of the ammonia-oxidizing bacterium and obligate chemolithoautotroph Nitrosomonas europaea.</title>
        <authorList>
            <person name="Chain P."/>
            <person name="Lamerdin J."/>
            <person name="Larimer F."/>
            <person name="Regala W."/>
            <person name="Land M."/>
            <person name="Hauser L."/>
            <person name="Hooper A."/>
            <person name="Klotz M."/>
            <person name="Norton J."/>
            <person name="Sayavedra-Soto L."/>
            <person name="Arciero D."/>
            <person name="Hommes N."/>
            <person name="Whittaker M."/>
            <person name="Arp D."/>
        </authorList>
    </citation>
    <scope>NUCLEOTIDE SEQUENCE [LARGE SCALE GENOMIC DNA]</scope>
    <source>
        <strain evidence="7">ATCC 19718 / CIP 103999 / KCTC 2705 / NBRC 14298</strain>
    </source>
</reference>
<dbReference type="Pfam" id="PF01734">
    <property type="entry name" value="Patatin"/>
    <property type="match status" value="1"/>
</dbReference>
<protein>
    <submittedName>
        <fullName evidence="6">Patatin</fullName>
    </submittedName>
</protein>
<dbReference type="InterPro" id="IPR016035">
    <property type="entry name" value="Acyl_Trfase/lysoPLipase"/>
</dbReference>
<dbReference type="AlphaFoldDB" id="Q82SM1"/>
<organism evidence="6 7">
    <name type="scientific">Nitrosomonas europaea (strain ATCC 19718 / CIP 103999 / KCTC 2705 / NBRC 14298)</name>
    <dbReference type="NCBI Taxonomy" id="228410"/>
    <lineage>
        <taxon>Bacteria</taxon>
        <taxon>Pseudomonadati</taxon>
        <taxon>Pseudomonadota</taxon>
        <taxon>Betaproteobacteria</taxon>
        <taxon>Nitrosomonadales</taxon>
        <taxon>Nitrosomonadaceae</taxon>
        <taxon>Nitrosomonas</taxon>
    </lineage>
</organism>
<evidence type="ECO:0000256" key="4">
    <source>
        <dbReference type="PROSITE-ProRule" id="PRU01161"/>
    </source>
</evidence>
<feature type="domain" description="PNPLA" evidence="5">
    <location>
        <begin position="13"/>
        <end position="225"/>
    </location>
</feature>
<dbReference type="OrthoDB" id="9798773at2"/>
<gene>
    <name evidence="6" type="ordered locus">NE2294</name>
</gene>
<dbReference type="eggNOG" id="COG1752">
    <property type="taxonomic scope" value="Bacteria"/>
</dbReference>
<dbReference type="CDD" id="cd07209">
    <property type="entry name" value="Pat_hypo_Ecoli_Z1214_like"/>
    <property type="match status" value="1"/>
</dbReference>
<evidence type="ECO:0000313" key="6">
    <source>
        <dbReference type="EMBL" id="CAD86206.1"/>
    </source>
</evidence>
<evidence type="ECO:0000259" key="5">
    <source>
        <dbReference type="PROSITE" id="PS51635"/>
    </source>
</evidence>
<feature type="short sequence motif" description="GXSXG" evidence="4">
    <location>
        <begin position="49"/>
        <end position="53"/>
    </location>
</feature>
<dbReference type="KEGG" id="neu:NE2294"/>
<dbReference type="HOGENOM" id="CLU_042893_0_0_4"/>
<keyword evidence="1 4" id="KW-0378">Hydrolase</keyword>
<keyword evidence="2 4" id="KW-0442">Lipid degradation</keyword>
<evidence type="ECO:0000256" key="2">
    <source>
        <dbReference type="ARBA" id="ARBA00022963"/>
    </source>
</evidence>
<dbReference type="GeneID" id="87105425"/>
<accession>Q82SM1</accession>
<dbReference type="Proteomes" id="UP000001416">
    <property type="component" value="Chromosome"/>
</dbReference>
<comment type="caution">
    <text evidence="4">Lacks conserved residue(s) required for the propagation of feature annotation.</text>
</comment>
<evidence type="ECO:0000256" key="3">
    <source>
        <dbReference type="ARBA" id="ARBA00023098"/>
    </source>
</evidence>
<evidence type="ECO:0000256" key="1">
    <source>
        <dbReference type="ARBA" id="ARBA00022801"/>
    </source>
</evidence>
<dbReference type="PROSITE" id="PS51635">
    <property type="entry name" value="PNPLA"/>
    <property type="match status" value="1"/>
</dbReference>
<dbReference type="PANTHER" id="PTHR14226:SF57">
    <property type="entry name" value="BLR7027 PROTEIN"/>
    <property type="match status" value="1"/>
</dbReference>
<keyword evidence="7" id="KW-1185">Reference proteome</keyword>
<sequence>MASQGSQPSRLGLVLTGGGARAAYQIGVLRAIAEMLPPHARSPFPVVCGTSAGAINAAGLAMAATHFSTGIKRLEAVWGNLHTGQIYRSDLIGVLHNALRYFGSIVSSRMAGKPVSLLDNTPLRQLLACHLPFRGIRRSIHAGALHALGITAWGYASGQSVTFYQASPSVIPWKRAQRIGVPSRIGIQHLVASASIPFIFPAIRVNREYFGDGSMRQLAPLSPALHLGADRLLVIGVNEKKETDCERTKVTGYPPLAQIAGHVMNSIFVDSLDVDLERLQRINQTLSLIPGMQAGNGPALRMVDCMVITPSERIDELTQAYANSLPRPIRYFFRAAGAMGPKGSAMLSYVLFEAPFCQALIDLGYRDTLRRQDELFAFISERRE</sequence>
<dbReference type="RefSeq" id="WP_011112778.1">
    <property type="nucleotide sequence ID" value="NC_004757.1"/>
</dbReference>
<feature type="active site" description="Proton acceptor" evidence="4">
    <location>
        <position position="212"/>
    </location>
</feature>
<dbReference type="PANTHER" id="PTHR14226">
    <property type="entry name" value="NEUROPATHY TARGET ESTERASE/SWISS CHEESE D.MELANOGASTER"/>
    <property type="match status" value="1"/>
</dbReference>
<dbReference type="STRING" id="228410.NE2294"/>
<proteinExistence type="predicted"/>
<evidence type="ECO:0000313" key="7">
    <source>
        <dbReference type="Proteomes" id="UP000001416"/>
    </source>
</evidence>
<dbReference type="Gene3D" id="3.40.1090.10">
    <property type="entry name" value="Cytosolic phospholipase A2 catalytic domain"/>
    <property type="match status" value="2"/>
</dbReference>
<feature type="active site" description="Nucleophile" evidence="4">
    <location>
        <position position="51"/>
    </location>
</feature>
<dbReference type="SUPFAM" id="SSF52151">
    <property type="entry name" value="FabD/lysophospholipase-like"/>
    <property type="match status" value="1"/>
</dbReference>
<dbReference type="GO" id="GO:0016042">
    <property type="term" value="P:lipid catabolic process"/>
    <property type="evidence" value="ECO:0007669"/>
    <property type="project" value="UniProtKB-UniRule"/>
</dbReference>
<dbReference type="InterPro" id="IPR002641">
    <property type="entry name" value="PNPLA_dom"/>
</dbReference>
<dbReference type="PhylomeDB" id="Q82SM1"/>
<dbReference type="GO" id="GO:0016787">
    <property type="term" value="F:hydrolase activity"/>
    <property type="evidence" value="ECO:0007669"/>
    <property type="project" value="UniProtKB-UniRule"/>
</dbReference>
<dbReference type="EMBL" id="AL954747">
    <property type="protein sequence ID" value="CAD86206.1"/>
    <property type="molecule type" value="Genomic_DNA"/>
</dbReference>
<keyword evidence="3 4" id="KW-0443">Lipid metabolism</keyword>
<name>Q82SM1_NITEU</name>
<dbReference type="InterPro" id="IPR050301">
    <property type="entry name" value="NTE"/>
</dbReference>